<dbReference type="AlphaFoldDB" id="A0A1V0RN32"/>
<dbReference type="Proteomes" id="UP000192273">
    <property type="component" value="Chromosome"/>
</dbReference>
<evidence type="ECO:0000313" key="2">
    <source>
        <dbReference type="Proteomes" id="UP000192273"/>
    </source>
</evidence>
<sequence>MTARSHADMVALTDALYRAASAKMQRILSEEARLRADLSQLETMRGATQDMPQGDASGYRAVGADLLWQGWIGQSKARLHSDLARVLGSKGQLSRELRRSFGKYQAAAQLSQEERHRTVQARAKAQAALLESLARLQQMPPD</sequence>
<gene>
    <name evidence="1" type="ORF">ROSMUCSMR3_01711</name>
</gene>
<protein>
    <recommendedName>
        <fullName evidence="3">Flagellar FliJ protein</fullName>
    </recommendedName>
</protein>
<organism evidence="1 2">
    <name type="scientific">Roseovarius mucosus</name>
    <dbReference type="NCBI Taxonomy" id="215743"/>
    <lineage>
        <taxon>Bacteria</taxon>
        <taxon>Pseudomonadati</taxon>
        <taxon>Pseudomonadota</taxon>
        <taxon>Alphaproteobacteria</taxon>
        <taxon>Rhodobacterales</taxon>
        <taxon>Roseobacteraceae</taxon>
        <taxon>Roseovarius</taxon>
    </lineage>
</organism>
<dbReference type="KEGG" id="rmm:ROSMUCSMR3_01711"/>
<keyword evidence="2" id="KW-1185">Reference proteome</keyword>
<dbReference type="RefSeq" id="WP_157132407.1">
    <property type="nucleotide sequence ID" value="NZ_CP020474.1"/>
</dbReference>
<accession>A0A1V0RN32</accession>
<dbReference type="EMBL" id="CP020474">
    <property type="protein sequence ID" value="ARE83188.1"/>
    <property type="molecule type" value="Genomic_DNA"/>
</dbReference>
<dbReference type="OrthoDB" id="7861976at2"/>
<name>A0A1V0RN32_9RHOB</name>
<evidence type="ECO:0008006" key="3">
    <source>
        <dbReference type="Google" id="ProtNLM"/>
    </source>
</evidence>
<reference evidence="1 2" key="1">
    <citation type="submission" date="2017-03" db="EMBL/GenBank/DDBJ databases">
        <title>Genome Sequence of Roseovarius mucosus strain SMR3 Isolated from a culture of the Diatom Skeletonema marinoi.</title>
        <authorList>
            <person name="Topel M."/>
            <person name="Pinder M."/>
            <person name="Johansson O.N."/>
            <person name="Kourtchenko O."/>
            <person name="Godhe A."/>
            <person name="Clarke A.K."/>
        </authorList>
    </citation>
    <scope>NUCLEOTIDE SEQUENCE [LARGE SCALE GENOMIC DNA]</scope>
    <source>
        <strain evidence="1 2">SMR3</strain>
    </source>
</reference>
<evidence type="ECO:0000313" key="1">
    <source>
        <dbReference type="EMBL" id="ARE83188.1"/>
    </source>
</evidence>
<proteinExistence type="predicted"/>